<dbReference type="NCBIfam" id="NF038109">
    <property type="entry name" value="tapY2_fam"/>
    <property type="match status" value="1"/>
</dbReference>
<keyword evidence="1" id="KW-0732">Signal</keyword>
<sequence length="96" mass="10945">MNKYLVCGLFLTFMTAPSMAAKVSYKCYLLTTKGQEIAFYRWNEDDFAAKQATIVASKRTDAKGKTYYVKAVEECVKMSDEFSSEVAKKLDKQTLR</sequence>
<dbReference type="EMBL" id="CP073587">
    <property type="protein sequence ID" value="QUN04909.1"/>
    <property type="molecule type" value="Genomic_DNA"/>
</dbReference>
<name>A0ABX7YRD5_9GAMM</name>
<feature type="chain" id="PRO_5045344471" evidence="1">
    <location>
        <begin position="21"/>
        <end position="96"/>
    </location>
</feature>
<organism evidence="2 3">
    <name type="scientific">Shewanella yunxiaonensis</name>
    <dbReference type="NCBI Taxonomy" id="2829809"/>
    <lineage>
        <taxon>Bacteria</taxon>
        <taxon>Pseudomonadati</taxon>
        <taxon>Pseudomonadota</taxon>
        <taxon>Gammaproteobacteria</taxon>
        <taxon>Alteromonadales</taxon>
        <taxon>Shewanellaceae</taxon>
        <taxon>Shewanella</taxon>
    </lineage>
</organism>
<reference evidence="2 3" key="1">
    <citation type="submission" date="2021-04" db="EMBL/GenBank/DDBJ databases">
        <title>Novel species identification of genus Shewanella.</title>
        <authorList>
            <person name="Liu G."/>
        </authorList>
    </citation>
    <scope>NUCLEOTIDE SEQUENCE [LARGE SCALE GENOMIC DNA]</scope>
    <source>
        <strain evidence="2 3">FJAT-54481</strain>
    </source>
</reference>
<protein>
    <submittedName>
        <fullName evidence="2">TapY2 family type IVa secretion system protein</fullName>
    </submittedName>
</protein>
<evidence type="ECO:0000313" key="2">
    <source>
        <dbReference type="EMBL" id="QUN04909.1"/>
    </source>
</evidence>
<accession>A0ABX7YRD5</accession>
<dbReference type="Proteomes" id="UP000679575">
    <property type="component" value="Chromosome"/>
</dbReference>
<gene>
    <name evidence="2" type="ORF">KDN34_11755</name>
</gene>
<evidence type="ECO:0000256" key="1">
    <source>
        <dbReference type="SAM" id="SignalP"/>
    </source>
</evidence>
<evidence type="ECO:0000313" key="3">
    <source>
        <dbReference type="Proteomes" id="UP000679575"/>
    </source>
</evidence>
<proteinExistence type="predicted"/>
<keyword evidence="3" id="KW-1185">Reference proteome</keyword>
<feature type="signal peptide" evidence="1">
    <location>
        <begin position="1"/>
        <end position="20"/>
    </location>
</feature>
<dbReference type="InterPro" id="IPR049848">
    <property type="entry name" value="TapY2-like"/>
</dbReference>
<dbReference type="RefSeq" id="WP_212593961.1">
    <property type="nucleotide sequence ID" value="NZ_CP073587.1"/>
</dbReference>